<evidence type="ECO:0000259" key="4">
    <source>
        <dbReference type="PROSITE" id="PS50011"/>
    </source>
</evidence>
<dbReference type="Proteomes" id="UP000290900">
    <property type="component" value="Unassembled WGS sequence"/>
</dbReference>
<dbReference type="FunCoup" id="A0A448YQ89">
    <property type="interactions" value="130"/>
</dbReference>
<keyword evidence="6" id="KW-1185">Reference proteome</keyword>
<dbReference type="InParanoid" id="A0A448YQ89"/>
<dbReference type="Pfam" id="PF00069">
    <property type="entry name" value="Pkinase"/>
    <property type="match status" value="1"/>
</dbReference>
<dbReference type="GO" id="GO:0005524">
    <property type="term" value="F:ATP binding"/>
    <property type="evidence" value="ECO:0007669"/>
    <property type="project" value="UniProtKB-KW"/>
</dbReference>
<feature type="compositionally biased region" description="Basic and acidic residues" evidence="3">
    <location>
        <begin position="9"/>
        <end position="19"/>
    </location>
</feature>
<dbReference type="GO" id="GO:0004674">
    <property type="term" value="F:protein serine/threonine kinase activity"/>
    <property type="evidence" value="ECO:0007669"/>
    <property type="project" value="TreeGrafter"/>
</dbReference>
<evidence type="ECO:0000313" key="6">
    <source>
        <dbReference type="Proteomes" id="UP000290900"/>
    </source>
</evidence>
<dbReference type="SMART" id="SM00220">
    <property type="entry name" value="S_TKc"/>
    <property type="match status" value="1"/>
</dbReference>
<dbReference type="OrthoDB" id="410920at2759"/>
<dbReference type="GO" id="GO:0005737">
    <property type="term" value="C:cytoplasm"/>
    <property type="evidence" value="ECO:0007669"/>
    <property type="project" value="TreeGrafter"/>
</dbReference>
<accession>A0A448YQ89</accession>
<dbReference type="PANTHER" id="PTHR24346:SF30">
    <property type="entry name" value="MATERNAL EMBRYONIC LEUCINE ZIPPER KINASE"/>
    <property type="match status" value="1"/>
</dbReference>
<dbReference type="PROSITE" id="PS00108">
    <property type="entry name" value="PROTEIN_KINASE_ST"/>
    <property type="match status" value="1"/>
</dbReference>
<evidence type="ECO:0000256" key="1">
    <source>
        <dbReference type="ARBA" id="ARBA00022741"/>
    </source>
</evidence>
<dbReference type="GO" id="GO:0035556">
    <property type="term" value="P:intracellular signal transduction"/>
    <property type="evidence" value="ECO:0007669"/>
    <property type="project" value="TreeGrafter"/>
</dbReference>
<dbReference type="InterPro" id="IPR011009">
    <property type="entry name" value="Kinase-like_dom_sf"/>
</dbReference>
<keyword evidence="2" id="KW-0067">ATP-binding</keyword>
<name>A0A448YQ89_BRENA</name>
<keyword evidence="1" id="KW-0547">Nucleotide-binding</keyword>
<proteinExistence type="predicted"/>
<dbReference type="EMBL" id="CAACVR010000034">
    <property type="protein sequence ID" value="VEU23110.1"/>
    <property type="molecule type" value="Genomic_DNA"/>
</dbReference>
<dbReference type="SUPFAM" id="SSF56112">
    <property type="entry name" value="Protein kinase-like (PK-like)"/>
    <property type="match status" value="1"/>
</dbReference>
<evidence type="ECO:0000256" key="3">
    <source>
        <dbReference type="SAM" id="MobiDB-lite"/>
    </source>
</evidence>
<feature type="region of interest" description="Disordered" evidence="3">
    <location>
        <begin position="1"/>
        <end position="104"/>
    </location>
</feature>
<protein>
    <submittedName>
        <fullName evidence="5">DEKNAAC103999</fullName>
    </submittedName>
</protein>
<dbReference type="Gene3D" id="1.10.510.10">
    <property type="entry name" value="Transferase(Phosphotransferase) domain 1"/>
    <property type="match status" value="1"/>
</dbReference>
<reference evidence="5 6" key="1">
    <citation type="submission" date="2018-12" db="EMBL/GenBank/DDBJ databases">
        <authorList>
            <person name="Tiukova I."/>
            <person name="Dainat J."/>
        </authorList>
    </citation>
    <scope>NUCLEOTIDE SEQUENCE [LARGE SCALE GENOMIC DNA]</scope>
</reference>
<sequence length="449" mass="50712">MSNEANADSDDHIAAHEDSESSTPTTIPPLVPPHRHINSNSPLTLSKVRGRPQGEAPGATDSRGFSAYTPRSLGAPVPPPPRQRILSEYAPNSSERGAHHFQIKPVARIASRPVESPLIEEHQLLHKHEKGSSLSGLSEKSEVESSDEITFVTYQPHFKGLRQVWRCKMDPIGEGSFSKVYLTTDEKAAIKVTKVDDEDEDTRLRIQSSLVRELEILQEVSHPNIVQLLGYDSNLENNEVKMSMPYYRGGDLFSFVFENRPLLTAEHIRVIFSNIVSAVAYLHHHDICHRDIKLENVLLAYDAKEVLLKAGKELKSVAVLSDFGLSKKIDPQHPMLTTRCGSEDYVSPELLLSLKYDGKQNDCWSLGVLLYAILESRLPFDPPPNRRGRNSKSSHRIATISWGWYNLDGKDVDEQGNDCRDLKEVVEHLLVKRTRRWTIDEVEERLREP</sequence>
<feature type="domain" description="Protein kinase" evidence="4">
    <location>
        <begin position="166"/>
        <end position="449"/>
    </location>
</feature>
<organism evidence="5 6">
    <name type="scientific">Brettanomyces naardenensis</name>
    <name type="common">Yeast</name>
    <dbReference type="NCBI Taxonomy" id="13370"/>
    <lineage>
        <taxon>Eukaryota</taxon>
        <taxon>Fungi</taxon>
        <taxon>Dikarya</taxon>
        <taxon>Ascomycota</taxon>
        <taxon>Saccharomycotina</taxon>
        <taxon>Pichiomycetes</taxon>
        <taxon>Pichiales</taxon>
        <taxon>Pichiaceae</taxon>
        <taxon>Brettanomyces</taxon>
    </lineage>
</organism>
<dbReference type="STRING" id="13370.A0A448YQ89"/>
<dbReference type="AlphaFoldDB" id="A0A448YQ89"/>
<dbReference type="PANTHER" id="PTHR24346">
    <property type="entry name" value="MAP/MICROTUBULE AFFINITY-REGULATING KINASE"/>
    <property type="match status" value="1"/>
</dbReference>
<evidence type="ECO:0000313" key="5">
    <source>
        <dbReference type="EMBL" id="VEU23110.1"/>
    </source>
</evidence>
<dbReference type="InterPro" id="IPR008271">
    <property type="entry name" value="Ser/Thr_kinase_AS"/>
</dbReference>
<dbReference type="PROSITE" id="PS50011">
    <property type="entry name" value="PROTEIN_KINASE_DOM"/>
    <property type="match status" value="1"/>
</dbReference>
<gene>
    <name evidence="5" type="ORF">BRENAR_LOCUS3841</name>
</gene>
<evidence type="ECO:0000256" key="2">
    <source>
        <dbReference type="ARBA" id="ARBA00022840"/>
    </source>
</evidence>
<dbReference type="InterPro" id="IPR000719">
    <property type="entry name" value="Prot_kinase_dom"/>
</dbReference>